<dbReference type="GO" id="GO:0016020">
    <property type="term" value="C:membrane"/>
    <property type="evidence" value="ECO:0007669"/>
    <property type="project" value="UniProtKB-SubCell"/>
</dbReference>
<dbReference type="OrthoDB" id="2133758at2759"/>
<proteinExistence type="inferred from homology"/>
<feature type="transmembrane region" description="Helical" evidence="6">
    <location>
        <begin position="76"/>
        <end position="95"/>
    </location>
</feature>
<keyword evidence="3 6" id="KW-0812">Transmembrane</keyword>
<reference evidence="7 8" key="1">
    <citation type="journal article" date="2019" name="Nat. Ecol. Evol.">
        <title>Megaphylogeny resolves global patterns of mushroom evolution.</title>
        <authorList>
            <person name="Varga T."/>
            <person name="Krizsan K."/>
            <person name="Foldi C."/>
            <person name="Dima B."/>
            <person name="Sanchez-Garcia M."/>
            <person name="Sanchez-Ramirez S."/>
            <person name="Szollosi G.J."/>
            <person name="Szarkandi J.G."/>
            <person name="Papp V."/>
            <person name="Albert L."/>
            <person name="Andreopoulos W."/>
            <person name="Angelini C."/>
            <person name="Antonin V."/>
            <person name="Barry K.W."/>
            <person name="Bougher N.L."/>
            <person name="Buchanan P."/>
            <person name="Buyck B."/>
            <person name="Bense V."/>
            <person name="Catcheside P."/>
            <person name="Chovatia M."/>
            <person name="Cooper J."/>
            <person name="Damon W."/>
            <person name="Desjardin D."/>
            <person name="Finy P."/>
            <person name="Geml J."/>
            <person name="Haridas S."/>
            <person name="Hughes K."/>
            <person name="Justo A."/>
            <person name="Karasinski D."/>
            <person name="Kautmanova I."/>
            <person name="Kiss B."/>
            <person name="Kocsube S."/>
            <person name="Kotiranta H."/>
            <person name="LaButti K.M."/>
            <person name="Lechner B.E."/>
            <person name="Liimatainen K."/>
            <person name="Lipzen A."/>
            <person name="Lukacs Z."/>
            <person name="Mihaltcheva S."/>
            <person name="Morgado L.N."/>
            <person name="Niskanen T."/>
            <person name="Noordeloos M.E."/>
            <person name="Ohm R.A."/>
            <person name="Ortiz-Santana B."/>
            <person name="Ovrebo C."/>
            <person name="Racz N."/>
            <person name="Riley R."/>
            <person name="Savchenko A."/>
            <person name="Shiryaev A."/>
            <person name="Soop K."/>
            <person name="Spirin V."/>
            <person name="Szebenyi C."/>
            <person name="Tomsovsky M."/>
            <person name="Tulloss R.E."/>
            <person name="Uehling J."/>
            <person name="Grigoriev I.V."/>
            <person name="Vagvolgyi C."/>
            <person name="Papp T."/>
            <person name="Martin F.M."/>
            <person name="Miettinen O."/>
            <person name="Hibbett D.S."/>
            <person name="Nagy L.G."/>
        </authorList>
    </citation>
    <scope>NUCLEOTIDE SEQUENCE [LARGE SCALE GENOMIC DNA]</scope>
    <source>
        <strain evidence="7 8">FP101781</strain>
    </source>
</reference>
<keyword evidence="5 6" id="KW-0472">Membrane</keyword>
<evidence type="ECO:0000256" key="3">
    <source>
        <dbReference type="ARBA" id="ARBA00022692"/>
    </source>
</evidence>
<evidence type="ECO:0000256" key="5">
    <source>
        <dbReference type="ARBA" id="ARBA00023136"/>
    </source>
</evidence>
<dbReference type="Pfam" id="PF07947">
    <property type="entry name" value="YhhN"/>
    <property type="match status" value="1"/>
</dbReference>
<evidence type="ECO:0000313" key="7">
    <source>
        <dbReference type="EMBL" id="TEB34492.1"/>
    </source>
</evidence>
<comment type="caution">
    <text evidence="7">The sequence shown here is derived from an EMBL/GenBank/DDBJ whole genome shotgun (WGS) entry which is preliminary data.</text>
</comment>
<protein>
    <recommendedName>
        <fullName evidence="9">YhhN-like protein</fullName>
    </recommendedName>
</protein>
<keyword evidence="4 6" id="KW-1133">Transmembrane helix</keyword>
<dbReference type="Proteomes" id="UP000298030">
    <property type="component" value="Unassembled WGS sequence"/>
</dbReference>
<sequence>MSLTLPEPLYLQSLILSLSLLILSECKVIYLGSAIFKTAASLSFFLGGLNKASPTLRELSSLGWSPAFSSDEGHRYALLMIVGLGFSVLGDVLLIPSKQEYHAFQEADMTKPNKGRNREGDSLAFKAGTLFFALAHISYIFAFAYSPKRVAFGWLRFTASAGAGLLTSRWLGVFGTNTRTKGSVLAIPSDMEPLVRAYVTIISTMVGVASATDAGTQTTIGAWMFMISDMFVAVDTFGTSKPLAGKGSSSRPRWKFRSVGWAFYFFANFILAGSI</sequence>
<evidence type="ECO:0000256" key="2">
    <source>
        <dbReference type="ARBA" id="ARBA00007375"/>
    </source>
</evidence>
<evidence type="ECO:0000256" key="1">
    <source>
        <dbReference type="ARBA" id="ARBA00004141"/>
    </source>
</evidence>
<accession>A0A4Y7TLS2</accession>
<evidence type="ECO:0000256" key="4">
    <source>
        <dbReference type="ARBA" id="ARBA00022989"/>
    </source>
</evidence>
<evidence type="ECO:0000313" key="8">
    <source>
        <dbReference type="Proteomes" id="UP000298030"/>
    </source>
</evidence>
<dbReference type="AlphaFoldDB" id="A0A4Y7TLS2"/>
<gene>
    <name evidence="7" type="ORF">FA13DRAFT_1729120</name>
</gene>
<dbReference type="EMBL" id="QPFP01000009">
    <property type="protein sequence ID" value="TEB34492.1"/>
    <property type="molecule type" value="Genomic_DNA"/>
</dbReference>
<evidence type="ECO:0008006" key="9">
    <source>
        <dbReference type="Google" id="ProtNLM"/>
    </source>
</evidence>
<name>A0A4Y7TLS2_COPMI</name>
<dbReference type="PANTHER" id="PTHR31885">
    <property type="entry name" value="GH04784P"/>
    <property type="match status" value="1"/>
</dbReference>
<keyword evidence="8" id="KW-1185">Reference proteome</keyword>
<dbReference type="GO" id="GO:0016787">
    <property type="term" value="F:hydrolase activity"/>
    <property type="evidence" value="ECO:0007669"/>
    <property type="project" value="TreeGrafter"/>
</dbReference>
<comment type="similarity">
    <text evidence="2">Belongs to the TMEM86 family.</text>
</comment>
<dbReference type="STRING" id="71717.A0A4Y7TLS2"/>
<organism evidence="7 8">
    <name type="scientific">Coprinellus micaceus</name>
    <name type="common">Glistening ink-cap mushroom</name>
    <name type="synonym">Coprinus micaceus</name>
    <dbReference type="NCBI Taxonomy" id="71717"/>
    <lineage>
        <taxon>Eukaryota</taxon>
        <taxon>Fungi</taxon>
        <taxon>Dikarya</taxon>
        <taxon>Basidiomycota</taxon>
        <taxon>Agaricomycotina</taxon>
        <taxon>Agaricomycetes</taxon>
        <taxon>Agaricomycetidae</taxon>
        <taxon>Agaricales</taxon>
        <taxon>Agaricineae</taxon>
        <taxon>Psathyrellaceae</taxon>
        <taxon>Coprinellus</taxon>
    </lineage>
</organism>
<feature type="transmembrane region" description="Helical" evidence="6">
    <location>
        <begin position="151"/>
        <end position="172"/>
    </location>
</feature>
<comment type="subcellular location">
    <subcellularLocation>
        <location evidence="1">Membrane</location>
        <topology evidence="1">Multi-pass membrane protein</topology>
    </subcellularLocation>
</comment>
<feature type="transmembrane region" description="Helical" evidence="6">
    <location>
        <begin position="123"/>
        <end position="145"/>
    </location>
</feature>
<dbReference type="InterPro" id="IPR012506">
    <property type="entry name" value="TMEM86B-like"/>
</dbReference>
<dbReference type="PANTHER" id="PTHR31885:SF6">
    <property type="entry name" value="GH04784P"/>
    <property type="match status" value="1"/>
</dbReference>
<evidence type="ECO:0000256" key="6">
    <source>
        <dbReference type="SAM" id="Phobius"/>
    </source>
</evidence>